<comment type="caution">
    <text evidence="8">The sequence shown here is derived from an EMBL/GenBank/DDBJ whole genome shotgun (WGS) entry which is preliminary data.</text>
</comment>
<sequence length="353" mass="39493">MSLYLADLTKGVLVGKGAFGDVHKCIDPVLGVVAGKFIFASNFSDNSAWKLAKRQSLSEARNLCALEHPNTVKVFGVLADPADKEFLISCEFCEHGSARDICKSNQVNLGHAKSIVRDAAMGLSFIHGNGYIHRDVKPDNVLLSNNGCAKVGDFGFVTDELLFGFATPYGTPVYWAPEVYKSKVCSPQSDVYSLGATLFHLVCGEQWFFRSQNQPSIGIDAAGHYFIKENPLYLPHVPKDWRTKIGSLLRHDPSRRCASMSEALNLVSMLGKTENWHCQVCSDEIIWTLEGSKRRVRVVWRDYFKKTSEWTAWSEDLGGARRRALEAGSGSGKWIVAYRSLQKFFQKRTNRIR</sequence>
<evidence type="ECO:0000256" key="1">
    <source>
        <dbReference type="ARBA" id="ARBA00022679"/>
    </source>
</evidence>
<evidence type="ECO:0000259" key="7">
    <source>
        <dbReference type="PROSITE" id="PS50011"/>
    </source>
</evidence>
<evidence type="ECO:0000256" key="2">
    <source>
        <dbReference type="ARBA" id="ARBA00022741"/>
    </source>
</evidence>
<dbReference type="RefSeq" id="WP_081785610.1">
    <property type="nucleotide sequence ID" value="NZ_QBKU01000007.1"/>
</dbReference>
<dbReference type="InterPro" id="IPR011009">
    <property type="entry name" value="Kinase-like_dom_sf"/>
</dbReference>
<proteinExistence type="inferred from homology"/>
<dbReference type="InterPro" id="IPR017441">
    <property type="entry name" value="Protein_kinase_ATP_BS"/>
</dbReference>
<dbReference type="PROSITE" id="PS00107">
    <property type="entry name" value="PROTEIN_KINASE_ATP"/>
    <property type="match status" value="1"/>
</dbReference>
<dbReference type="Pfam" id="PF00069">
    <property type="entry name" value="Pkinase"/>
    <property type="match status" value="1"/>
</dbReference>
<dbReference type="GO" id="GO:0005737">
    <property type="term" value="C:cytoplasm"/>
    <property type="evidence" value="ECO:0007669"/>
    <property type="project" value="TreeGrafter"/>
</dbReference>
<keyword evidence="1" id="KW-0808">Transferase</keyword>
<dbReference type="GO" id="GO:0005524">
    <property type="term" value="F:ATP binding"/>
    <property type="evidence" value="ECO:0007669"/>
    <property type="project" value="UniProtKB-UniRule"/>
</dbReference>
<dbReference type="OrthoDB" id="9801841at2"/>
<keyword evidence="4 6" id="KW-0067">ATP-binding</keyword>
<dbReference type="EMBL" id="QBKU01000007">
    <property type="protein sequence ID" value="PTX73399.1"/>
    <property type="molecule type" value="Genomic_DNA"/>
</dbReference>
<name>A0A2T6CD17_9RHOB</name>
<dbReference type="SUPFAM" id="SSF56112">
    <property type="entry name" value="Protein kinase-like (PK-like)"/>
    <property type="match status" value="1"/>
</dbReference>
<dbReference type="PANTHER" id="PTHR11042">
    <property type="entry name" value="EUKARYOTIC TRANSLATION INITIATION FACTOR 2-ALPHA KINASE EIF2-ALPHA KINASE -RELATED"/>
    <property type="match status" value="1"/>
</dbReference>
<evidence type="ECO:0000256" key="3">
    <source>
        <dbReference type="ARBA" id="ARBA00022777"/>
    </source>
</evidence>
<gene>
    <name evidence="8" type="ORF">C8N31_107100</name>
</gene>
<dbReference type="PROSITE" id="PS50011">
    <property type="entry name" value="PROTEIN_KINASE_DOM"/>
    <property type="match status" value="1"/>
</dbReference>
<dbReference type="InterPro" id="IPR000719">
    <property type="entry name" value="Prot_kinase_dom"/>
</dbReference>
<feature type="binding site" evidence="6">
    <location>
        <position position="36"/>
    </location>
    <ligand>
        <name>ATP</name>
        <dbReference type="ChEBI" id="CHEBI:30616"/>
    </ligand>
</feature>
<dbReference type="PROSITE" id="PS00108">
    <property type="entry name" value="PROTEIN_KINASE_ST"/>
    <property type="match status" value="1"/>
</dbReference>
<organism evidence="8 9">
    <name type="scientific">Sulfitobacter mediterraneus</name>
    <dbReference type="NCBI Taxonomy" id="83219"/>
    <lineage>
        <taxon>Bacteria</taxon>
        <taxon>Pseudomonadati</taxon>
        <taxon>Pseudomonadota</taxon>
        <taxon>Alphaproteobacteria</taxon>
        <taxon>Rhodobacterales</taxon>
        <taxon>Roseobacteraceae</taxon>
        <taxon>Sulfitobacter</taxon>
    </lineage>
</organism>
<protein>
    <submittedName>
        <fullName evidence="8">Protein kinase-like protein</fullName>
    </submittedName>
</protein>
<keyword evidence="2 6" id="KW-0547">Nucleotide-binding</keyword>
<evidence type="ECO:0000256" key="5">
    <source>
        <dbReference type="ARBA" id="ARBA00037982"/>
    </source>
</evidence>
<dbReference type="PANTHER" id="PTHR11042:SF190">
    <property type="entry name" value="MITOSIS INHIBITOR PROTEIN KINASE MIK1"/>
    <property type="match status" value="1"/>
</dbReference>
<reference evidence="8 9" key="1">
    <citation type="submission" date="2018-04" db="EMBL/GenBank/DDBJ databases">
        <title>Genomic Encyclopedia of Archaeal and Bacterial Type Strains, Phase II (KMG-II): from individual species to whole genera.</title>
        <authorList>
            <person name="Goeker M."/>
        </authorList>
    </citation>
    <scope>NUCLEOTIDE SEQUENCE [LARGE SCALE GENOMIC DNA]</scope>
    <source>
        <strain evidence="8 9">DSM 12244</strain>
    </source>
</reference>
<dbReference type="Proteomes" id="UP000244092">
    <property type="component" value="Unassembled WGS sequence"/>
</dbReference>
<dbReference type="CDD" id="cd14014">
    <property type="entry name" value="STKc_PknB_like"/>
    <property type="match status" value="1"/>
</dbReference>
<evidence type="ECO:0000256" key="4">
    <source>
        <dbReference type="ARBA" id="ARBA00022840"/>
    </source>
</evidence>
<dbReference type="InterPro" id="IPR050339">
    <property type="entry name" value="CC_SR_Kinase"/>
</dbReference>
<evidence type="ECO:0000256" key="6">
    <source>
        <dbReference type="PROSITE-ProRule" id="PRU10141"/>
    </source>
</evidence>
<accession>A0A2T6CD17</accession>
<keyword evidence="3 8" id="KW-0418">Kinase</keyword>
<evidence type="ECO:0000313" key="8">
    <source>
        <dbReference type="EMBL" id="PTX73399.1"/>
    </source>
</evidence>
<evidence type="ECO:0000313" key="9">
    <source>
        <dbReference type="Proteomes" id="UP000244092"/>
    </source>
</evidence>
<dbReference type="SMART" id="SM00220">
    <property type="entry name" value="S_TKc"/>
    <property type="match status" value="1"/>
</dbReference>
<dbReference type="AlphaFoldDB" id="A0A2T6CD17"/>
<dbReference type="GO" id="GO:0004672">
    <property type="term" value="F:protein kinase activity"/>
    <property type="evidence" value="ECO:0007669"/>
    <property type="project" value="InterPro"/>
</dbReference>
<dbReference type="InterPro" id="IPR008271">
    <property type="entry name" value="Ser/Thr_kinase_AS"/>
</dbReference>
<dbReference type="Gene3D" id="1.10.510.10">
    <property type="entry name" value="Transferase(Phosphotransferase) domain 1"/>
    <property type="match status" value="1"/>
</dbReference>
<feature type="domain" description="Protein kinase" evidence="7">
    <location>
        <begin position="8"/>
        <end position="270"/>
    </location>
</feature>
<comment type="similarity">
    <text evidence="5">Belongs to the protein kinase superfamily. Ser/Thr protein kinase family. GCN2 subfamily.</text>
</comment>